<keyword evidence="10" id="KW-0175">Coiled coil</keyword>
<evidence type="ECO:0000256" key="3">
    <source>
        <dbReference type="ARBA" id="ARBA00004413"/>
    </source>
</evidence>
<evidence type="ECO:0000313" key="16">
    <source>
        <dbReference type="EMBL" id="KAF9752126.1"/>
    </source>
</evidence>
<evidence type="ECO:0000313" key="17">
    <source>
        <dbReference type="Proteomes" id="UP000616885"/>
    </source>
</evidence>
<dbReference type="GO" id="GO:0005886">
    <property type="term" value="C:plasma membrane"/>
    <property type="evidence" value="ECO:0007669"/>
    <property type="project" value="UniProtKB-SubCell"/>
</dbReference>
<evidence type="ECO:0000256" key="4">
    <source>
        <dbReference type="ARBA" id="ARBA00009351"/>
    </source>
</evidence>
<evidence type="ECO:0000256" key="6">
    <source>
        <dbReference type="ARBA" id="ARBA00022490"/>
    </source>
</evidence>
<dbReference type="GO" id="GO:0003779">
    <property type="term" value="F:actin binding"/>
    <property type="evidence" value="ECO:0007669"/>
    <property type="project" value="UniProtKB-KW"/>
</dbReference>
<name>A0A8H7NAD5_BIOOC</name>
<accession>A0A8H7NAD5</accession>
<dbReference type="PROSITE" id="PS50031">
    <property type="entry name" value="EH"/>
    <property type="match status" value="1"/>
</dbReference>
<keyword evidence="9" id="KW-0967">Endosome</keyword>
<evidence type="ECO:0000256" key="14">
    <source>
        <dbReference type="SAM" id="MobiDB-lite"/>
    </source>
</evidence>
<keyword evidence="11" id="KW-0472">Membrane</keyword>
<evidence type="ECO:0000256" key="12">
    <source>
        <dbReference type="ARBA" id="ARBA00023203"/>
    </source>
</evidence>
<keyword evidence="6" id="KW-0963">Cytoplasm</keyword>
<comment type="subcellular location">
    <subcellularLocation>
        <location evidence="3">Cell membrane</location>
        <topology evidence="3">Peripheral membrane protein</topology>
        <orientation evidence="3">Cytoplasmic side</orientation>
    </subcellularLocation>
    <subcellularLocation>
        <location evidence="2">Cytoplasm</location>
        <location evidence="2">Cytoskeleton</location>
        <location evidence="2">Actin patch</location>
    </subcellularLocation>
    <subcellularLocation>
        <location evidence="1">Endosome membrane</location>
        <topology evidence="1">Peripheral membrane protein</topology>
        <orientation evidence="1">Cytoplasmic side</orientation>
    </subcellularLocation>
</comment>
<dbReference type="Proteomes" id="UP000616885">
    <property type="component" value="Unassembled WGS sequence"/>
</dbReference>
<dbReference type="GO" id="GO:0010008">
    <property type="term" value="C:endosome membrane"/>
    <property type="evidence" value="ECO:0007669"/>
    <property type="project" value="UniProtKB-SubCell"/>
</dbReference>
<dbReference type="SMART" id="SM00027">
    <property type="entry name" value="EH"/>
    <property type="match status" value="1"/>
</dbReference>
<feature type="region of interest" description="Disordered" evidence="14">
    <location>
        <begin position="150"/>
        <end position="173"/>
    </location>
</feature>
<evidence type="ECO:0000256" key="9">
    <source>
        <dbReference type="ARBA" id="ARBA00022753"/>
    </source>
</evidence>
<evidence type="ECO:0000256" key="10">
    <source>
        <dbReference type="ARBA" id="ARBA00023054"/>
    </source>
</evidence>
<dbReference type="AlphaFoldDB" id="A0A8H7NAD5"/>
<feature type="compositionally biased region" description="Low complexity" evidence="14">
    <location>
        <begin position="158"/>
        <end position="172"/>
    </location>
</feature>
<evidence type="ECO:0000256" key="8">
    <source>
        <dbReference type="ARBA" id="ARBA00022737"/>
    </source>
</evidence>
<feature type="compositionally biased region" description="Polar residues" evidence="14">
    <location>
        <begin position="14"/>
        <end position="23"/>
    </location>
</feature>
<gene>
    <name evidence="16" type="ORF">IM811_013920</name>
</gene>
<dbReference type="SUPFAM" id="SSF47473">
    <property type="entry name" value="EF-hand"/>
    <property type="match status" value="1"/>
</dbReference>
<comment type="similarity">
    <text evidence="4">Belongs to the PAN1 family.</text>
</comment>
<keyword evidence="5" id="KW-1003">Cell membrane</keyword>
<evidence type="ECO:0000259" key="15">
    <source>
        <dbReference type="PROSITE" id="PS50031"/>
    </source>
</evidence>
<evidence type="ECO:0000256" key="1">
    <source>
        <dbReference type="ARBA" id="ARBA00004125"/>
    </source>
</evidence>
<comment type="caution">
    <text evidence="16">The sequence shown here is derived from an EMBL/GenBank/DDBJ whole genome shotgun (WGS) entry which is preliminary data.</text>
</comment>
<dbReference type="FunFam" id="1.10.238.10:FF:000349">
    <property type="entry name" value="Actin cytoskeleton-regulatory complex protein PAN1"/>
    <property type="match status" value="1"/>
</dbReference>
<reference evidence="16" key="1">
    <citation type="submission" date="2020-10" db="EMBL/GenBank/DDBJ databases">
        <title>High-Quality Genome Resource of Clonostachys rosea strain S41 by Oxford Nanopore Long-Read Sequencing.</title>
        <authorList>
            <person name="Wang H."/>
        </authorList>
    </citation>
    <scope>NUCLEOTIDE SEQUENCE</scope>
    <source>
        <strain evidence="16">S41</strain>
    </source>
</reference>
<evidence type="ECO:0000256" key="13">
    <source>
        <dbReference type="ARBA" id="ARBA00023212"/>
    </source>
</evidence>
<evidence type="ECO:0000256" key="7">
    <source>
        <dbReference type="ARBA" id="ARBA00022583"/>
    </source>
</evidence>
<dbReference type="PANTHER" id="PTHR11216">
    <property type="entry name" value="EH DOMAIN"/>
    <property type="match status" value="1"/>
</dbReference>
<proteinExistence type="inferred from homology"/>
<dbReference type="GO" id="GO:0016197">
    <property type="term" value="P:endosomal transport"/>
    <property type="evidence" value="ECO:0007669"/>
    <property type="project" value="TreeGrafter"/>
</dbReference>
<dbReference type="GO" id="GO:0006897">
    <property type="term" value="P:endocytosis"/>
    <property type="evidence" value="ECO:0007669"/>
    <property type="project" value="UniProtKB-KW"/>
</dbReference>
<protein>
    <recommendedName>
        <fullName evidence="15">EH domain-containing protein</fullName>
    </recommendedName>
</protein>
<sequence>MKPQPTGFNEMAASFQTSSSSRPQGRRAEKKATVNKIPNIRLSFITATDQAKFETLFKSAVGDNSTTMSGEKARDLLMRSQLDGDSLSHIWTLADTTRAGQLYFPEFALAMYLCNLKINRKSLPPTLPDNIKNEVSSMVDIISFSVVDDTPDTRSSNATPPAIQHPQPQPQASNAQLLQAQMTGFPGRPAHLFPPSLLASWTASWPRSSAPSYWLSYAECPGHWIPGTTTTDAPDAHRLQPACSAT</sequence>
<dbReference type="EMBL" id="JADCTT010000005">
    <property type="protein sequence ID" value="KAF9752126.1"/>
    <property type="molecule type" value="Genomic_DNA"/>
</dbReference>
<keyword evidence="8" id="KW-0677">Repeat</keyword>
<keyword evidence="7" id="KW-0254">Endocytosis</keyword>
<dbReference type="InterPro" id="IPR011992">
    <property type="entry name" value="EF-hand-dom_pair"/>
</dbReference>
<dbReference type="Pfam" id="PF12763">
    <property type="entry name" value="EH"/>
    <property type="match status" value="1"/>
</dbReference>
<keyword evidence="13" id="KW-0206">Cytoskeleton</keyword>
<dbReference type="InterPro" id="IPR000261">
    <property type="entry name" value="EH_dom"/>
</dbReference>
<evidence type="ECO:0000256" key="11">
    <source>
        <dbReference type="ARBA" id="ARBA00023136"/>
    </source>
</evidence>
<feature type="domain" description="EH" evidence="15">
    <location>
        <begin position="49"/>
        <end position="138"/>
    </location>
</feature>
<keyword evidence="12" id="KW-0009">Actin-binding</keyword>
<dbReference type="Gene3D" id="1.10.238.10">
    <property type="entry name" value="EF-hand"/>
    <property type="match status" value="1"/>
</dbReference>
<evidence type="ECO:0000256" key="2">
    <source>
        <dbReference type="ARBA" id="ARBA00004134"/>
    </source>
</evidence>
<feature type="region of interest" description="Disordered" evidence="14">
    <location>
        <begin position="1"/>
        <end position="32"/>
    </location>
</feature>
<dbReference type="CDD" id="cd00052">
    <property type="entry name" value="EH"/>
    <property type="match status" value="1"/>
</dbReference>
<organism evidence="16 17">
    <name type="scientific">Bionectria ochroleuca</name>
    <name type="common">Gliocladium roseum</name>
    <dbReference type="NCBI Taxonomy" id="29856"/>
    <lineage>
        <taxon>Eukaryota</taxon>
        <taxon>Fungi</taxon>
        <taxon>Dikarya</taxon>
        <taxon>Ascomycota</taxon>
        <taxon>Pezizomycotina</taxon>
        <taxon>Sordariomycetes</taxon>
        <taxon>Hypocreomycetidae</taxon>
        <taxon>Hypocreales</taxon>
        <taxon>Bionectriaceae</taxon>
        <taxon>Clonostachys</taxon>
    </lineage>
</organism>
<dbReference type="GO" id="GO:0030479">
    <property type="term" value="C:actin cortical patch"/>
    <property type="evidence" value="ECO:0007669"/>
    <property type="project" value="UniProtKB-SubCell"/>
</dbReference>
<evidence type="ECO:0000256" key="5">
    <source>
        <dbReference type="ARBA" id="ARBA00022475"/>
    </source>
</evidence>